<evidence type="ECO:0000256" key="1">
    <source>
        <dbReference type="SAM" id="Phobius"/>
    </source>
</evidence>
<protein>
    <submittedName>
        <fullName evidence="2">Uncharacterized protein</fullName>
    </submittedName>
</protein>
<dbReference type="EMBL" id="ANHZ02000012">
    <property type="protein sequence ID" value="EME36540.1"/>
    <property type="molecule type" value="Genomic_DNA"/>
</dbReference>
<proteinExistence type="predicted"/>
<dbReference type="Proteomes" id="UP000009877">
    <property type="component" value="Unassembled WGS sequence"/>
</dbReference>
<feature type="transmembrane region" description="Helical" evidence="1">
    <location>
        <begin position="47"/>
        <end position="72"/>
    </location>
</feature>
<organism evidence="2 3">
    <name type="scientific">Kocuria palustris PEL</name>
    <dbReference type="NCBI Taxonomy" id="1236550"/>
    <lineage>
        <taxon>Bacteria</taxon>
        <taxon>Bacillati</taxon>
        <taxon>Actinomycetota</taxon>
        <taxon>Actinomycetes</taxon>
        <taxon>Micrococcales</taxon>
        <taxon>Micrococcaceae</taxon>
        <taxon>Kocuria</taxon>
    </lineage>
</organism>
<reference evidence="2 3" key="1">
    <citation type="journal article" date="2014" name="Genome Announc.">
        <title>Draft Genome Sequence of Kocuria palustris PEL.</title>
        <authorList>
            <person name="Sharma G."/>
            <person name="Khatri I."/>
            <person name="Subramanian S."/>
        </authorList>
    </citation>
    <scope>NUCLEOTIDE SEQUENCE [LARGE SCALE GENOMIC DNA]</scope>
    <source>
        <strain evidence="2 3">PEL</strain>
    </source>
</reference>
<evidence type="ECO:0000313" key="2">
    <source>
        <dbReference type="EMBL" id="EME36540.1"/>
    </source>
</evidence>
<keyword evidence="1" id="KW-0812">Transmembrane</keyword>
<evidence type="ECO:0000313" key="3">
    <source>
        <dbReference type="Proteomes" id="UP000009877"/>
    </source>
</evidence>
<feature type="transmembrane region" description="Helical" evidence="1">
    <location>
        <begin position="97"/>
        <end position="116"/>
    </location>
</feature>
<keyword evidence="1" id="KW-0472">Membrane</keyword>
<keyword evidence="1" id="KW-1133">Transmembrane helix</keyword>
<accession>M2YDD1</accession>
<dbReference type="AlphaFoldDB" id="M2YDD1"/>
<sequence>MQNYIDFAERPTTSDGDGQVMAEGAATNPFEGETPDFSYFGIEFQNAFVGLVAGLWGIVIILLGASLLWNLGKWGWARQRGMTDDLEDGMEGVKRSAIALICTALFGVIIGAILQVSGNLTA</sequence>
<keyword evidence="3" id="KW-1185">Reference proteome</keyword>
<comment type="caution">
    <text evidence="2">The sequence shown here is derived from an EMBL/GenBank/DDBJ whole genome shotgun (WGS) entry which is preliminary data.</text>
</comment>
<name>M2YDD1_9MICC</name>
<gene>
    <name evidence="2" type="ORF">C884_00334</name>
</gene>